<gene>
    <name evidence="1" type="ORF">BSYN_18600</name>
</gene>
<keyword evidence="2" id="KW-1185">Reference proteome</keyword>
<dbReference type="EMBL" id="AP028055">
    <property type="protein sequence ID" value="BEG99595.1"/>
    <property type="molecule type" value="Genomic_DNA"/>
</dbReference>
<dbReference type="RefSeq" id="WP_353330267.1">
    <property type="nucleotide sequence ID" value="NZ_AP028055.1"/>
</dbReference>
<evidence type="ECO:0000313" key="2">
    <source>
        <dbReference type="Proteomes" id="UP001496674"/>
    </source>
</evidence>
<dbReference type="Proteomes" id="UP001496674">
    <property type="component" value="Chromosome"/>
</dbReference>
<accession>A0ABM8ICA1</accession>
<name>A0ABM8ICA1_9BACE</name>
<proteinExistence type="predicted"/>
<reference evidence="1 2" key="1">
    <citation type="submission" date="2023-04" db="EMBL/GenBank/DDBJ databases">
        <title>Draft genome sequence of acteroides sedimenti strain YN3PY1.</title>
        <authorList>
            <person name="Yoshida N."/>
        </authorList>
    </citation>
    <scope>NUCLEOTIDE SEQUENCE [LARGE SCALE GENOMIC DNA]</scope>
    <source>
        <strain evidence="1 2">YN3PY1</strain>
    </source>
</reference>
<protein>
    <submittedName>
        <fullName evidence="1">Uncharacterized protein</fullName>
    </submittedName>
</protein>
<sequence length="150" mass="17630">MGLFSKRFELKKEYFDSCFNINETEIYNRRKKHGFNVTKYIDGGAVHIKAERKSFLSTFTITNSKSVFGNHEECVFDVYEMFSLNDAMIFLKQNFTPVPENVRFKFPDGVFRDYYIPSFYLPDGNVLALKNSTSSSWFSLHIISKDRILR</sequence>
<evidence type="ECO:0000313" key="1">
    <source>
        <dbReference type="EMBL" id="BEG99595.1"/>
    </source>
</evidence>
<organism evidence="1 2">
    <name type="scientific">Bacteroides sedimenti</name>
    <dbReference type="NCBI Taxonomy" id="2136147"/>
    <lineage>
        <taxon>Bacteria</taxon>
        <taxon>Pseudomonadati</taxon>
        <taxon>Bacteroidota</taxon>
        <taxon>Bacteroidia</taxon>
        <taxon>Bacteroidales</taxon>
        <taxon>Bacteroidaceae</taxon>
        <taxon>Bacteroides</taxon>
    </lineage>
</organism>